<reference evidence="6 7" key="1">
    <citation type="submission" date="2016-12" db="EMBL/GenBank/DDBJ databases">
        <title>The draft genome sequence of Actinophytocola sp. 11-183.</title>
        <authorList>
            <person name="Wang W."/>
            <person name="Yuan L."/>
        </authorList>
    </citation>
    <scope>NUCLEOTIDE SEQUENCE [LARGE SCALE GENOMIC DNA]</scope>
    <source>
        <strain evidence="6 7">11-183</strain>
    </source>
</reference>
<dbReference type="GO" id="GO:0003677">
    <property type="term" value="F:DNA binding"/>
    <property type="evidence" value="ECO:0007669"/>
    <property type="project" value="UniProtKB-UniRule"/>
</dbReference>
<dbReference type="GO" id="GO:0006310">
    <property type="term" value="P:DNA recombination"/>
    <property type="evidence" value="ECO:0007669"/>
    <property type="project" value="UniProtKB-KW"/>
</dbReference>
<dbReference type="CDD" id="cd01189">
    <property type="entry name" value="INT_ICEBs1_C_like"/>
    <property type="match status" value="1"/>
</dbReference>
<dbReference type="InterPro" id="IPR013762">
    <property type="entry name" value="Integrase-like_cat_sf"/>
</dbReference>
<dbReference type="Pfam" id="PF00589">
    <property type="entry name" value="Phage_integrase"/>
    <property type="match status" value="1"/>
</dbReference>
<keyword evidence="2" id="KW-0233">DNA recombination</keyword>
<dbReference type="SUPFAM" id="SSF56349">
    <property type="entry name" value="DNA breaking-rejoining enzymes"/>
    <property type="match status" value="1"/>
</dbReference>
<dbReference type="Gene3D" id="1.10.443.10">
    <property type="entry name" value="Intergrase catalytic core"/>
    <property type="match status" value="1"/>
</dbReference>
<dbReference type="PANTHER" id="PTHR30349">
    <property type="entry name" value="PHAGE INTEGRASE-RELATED"/>
    <property type="match status" value="1"/>
</dbReference>
<dbReference type="OrthoDB" id="3175606at2"/>
<keyword evidence="1 3" id="KW-0238">DNA-binding</keyword>
<evidence type="ECO:0000259" key="5">
    <source>
        <dbReference type="PROSITE" id="PS51900"/>
    </source>
</evidence>
<evidence type="ECO:0000313" key="7">
    <source>
        <dbReference type="Proteomes" id="UP000185596"/>
    </source>
</evidence>
<dbReference type="GO" id="GO:0015074">
    <property type="term" value="P:DNA integration"/>
    <property type="evidence" value="ECO:0007669"/>
    <property type="project" value="InterPro"/>
</dbReference>
<evidence type="ECO:0000256" key="3">
    <source>
        <dbReference type="PROSITE-ProRule" id="PRU01248"/>
    </source>
</evidence>
<dbReference type="STRING" id="1912961.BU204_29925"/>
<organism evidence="6 7">
    <name type="scientific">Actinophytocola xanthii</name>
    <dbReference type="NCBI Taxonomy" id="1912961"/>
    <lineage>
        <taxon>Bacteria</taxon>
        <taxon>Bacillati</taxon>
        <taxon>Actinomycetota</taxon>
        <taxon>Actinomycetes</taxon>
        <taxon>Pseudonocardiales</taxon>
        <taxon>Pseudonocardiaceae</taxon>
    </lineage>
</organism>
<protein>
    <submittedName>
        <fullName evidence="6">Site-specific integrase</fullName>
    </submittedName>
</protein>
<keyword evidence="7" id="KW-1185">Reference proteome</keyword>
<sequence>MAKRRSRGDGGLYWSEPRQRWIAEVTIGYTPAGKRITRSASGKTKTAAKDKLKEMVRDLDDGLPIAPDNYHVSDAVQAWLTFGLNGRDQATVTNYRCLADTNIVPYIGKRKLRELSADDVDKWLADRAKTLSTRSLRLILSILRRSITFAQARDKVKRNVAMLCECPTGQEGRPSKSLTYDQADSVLTAAEADDSTIGDYTVVSLLGGVRTEEARPLTWPHVHLPDDGERTGDDVELPHVDVFRSVRTGGDTKTRRSRRSLAIPHRAVRALRRQHARQAVQRQRAGTDWQENGLVFASQVGTEMDRHNVLRGFRRILKAAGLNPQDWTPRELRHSFVSLLSDAKVPIEVISRLVGHSGTAVTERVYRHQIRPVVEEAATEMDRIFPDTDTAA</sequence>
<dbReference type="InterPro" id="IPR002104">
    <property type="entry name" value="Integrase_catalytic"/>
</dbReference>
<evidence type="ECO:0000256" key="2">
    <source>
        <dbReference type="ARBA" id="ARBA00023172"/>
    </source>
</evidence>
<dbReference type="AlphaFoldDB" id="A0A1Q8CBW2"/>
<feature type="domain" description="Core-binding (CB)" evidence="5">
    <location>
        <begin position="70"/>
        <end position="151"/>
    </location>
</feature>
<feature type="domain" description="Tyr recombinase" evidence="4">
    <location>
        <begin position="173"/>
        <end position="382"/>
    </location>
</feature>
<comment type="caution">
    <text evidence="6">The sequence shown here is derived from an EMBL/GenBank/DDBJ whole genome shotgun (WGS) entry which is preliminary data.</text>
</comment>
<proteinExistence type="predicted"/>
<accession>A0A1Q8CBW2</accession>
<dbReference type="Gene3D" id="1.10.150.130">
    <property type="match status" value="1"/>
</dbReference>
<evidence type="ECO:0000256" key="1">
    <source>
        <dbReference type="ARBA" id="ARBA00023125"/>
    </source>
</evidence>
<dbReference type="InterPro" id="IPR011010">
    <property type="entry name" value="DNA_brk_join_enz"/>
</dbReference>
<dbReference type="Proteomes" id="UP000185596">
    <property type="component" value="Unassembled WGS sequence"/>
</dbReference>
<name>A0A1Q8CBW2_9PSEU</name>
<dbReference type="PROSITE" id="PS51900">
    <property type="entry name" value="CB"/>
    <property type="match status" value="1"/>
</dbReference>
<dbReference type="PANTHER" id="PTHR30349:SF91">
    <property type="entry name" value="INTA PROTEIN"/>
    <property type="match status" value="1"/>
</dbReference>
<evidence type="ECO:0000259" key="4">
    <source>
        <dbReference type="PROSITE" id="PS51898"/>
    </source>
</evidence>
<dbReference type="InterPro" id="IPR010998">
    <property type="entry name" value="Integrase_recombinase_N"/>
</dbReference>
<dbReference type="EMBL" id="MSIE01000065">
    <property type="protein sequence ID" value="OLF11865.1"/>
    <property type="molecule type" value="Genomic_DNA"/>
</dbReference>
<dbReference type="InterPro" id="IPR044068">
    <property type="entry name" value="CB"/>
</dbReference>
<evidence type="ECO:0000313" key="6">
    <source>
        <dbReference type="EMBL" id="OLF11865.1"/>
    </source>
</evidence>
<gene>
    <name evidence="6" type="ORF">BU204_29925</name>
</gene>
<dbReference type="PROSITE" id="PS51898">
    <property type="entry name" value="TYR_RECOMBINASE"/>
    <property type="match status" value="1"/>
</dbReference>
<dbReference type="InterPro" id="IPR050090">
    <property type="entry name" value="Tyrosine_recombinase_XerCD"/>
</dbReference>